<feature type="region of interest" description="Disordered" evidence="1">
    <location>
        <begin position="145"/>
        <end position="189"/>
    </location>
</feature>
<evidence type="ECO:0000313" key="5">
    <source>
        <dbReference type="Proteomes" id="UP000239415"/>
    </source>
</evidence>
<evidence type="ECO:0000313" key="4">
    <source>
        <dbReference type="EMBL" id="PRX16537.1"/>
    </source>
</evidence>
<comment type="caution">
    <text evidence="4">The sequence shown here is derived from an EMBL/GenBank/DDBJ whole genome shotgun (WGS) entry which is preliminary data.</text>
</comment>
<evidence type="ECO:0000259" key="3">
    <source>
        <dbReference type="Pfam" id="PF13676"/>
    </source>
</evidence>
<proteinExistence type="predicted"/>
<gene>
    <name evidence="4" type="ORF">CLV67_119118</name>
</gene>
<dbReference type="InterPro" id="IPR011990">
    <property type="entry name" value="TPR-like_helical_dom_sf"/>
</dbReference>
<dbReference type="Gene3D" id="1.25.40.10">
    <property type="entry name" value="Tetratricopeptide repeat domain"/>
    <property type="match status" value="1"/>
</dbReference>
<organism evidence="4 5">
    <name type="scientific">Actinoplanes italicus</name>
    <dbReference type="NCBI Taxonomy" id="113567"/>
    <lineage>
        <taxon>Bacteria</taxon>
        <taxon>Bacillati</taxon>
        <taxon>Actinomycetota</taxon>
        <taxon>Actinomycetes</taxon>
        <taxon>Micromonosporales</taxon>
        <taxon>Micromonosporaceae</taxon>
        <taxon>Actinoplanes</taxon>
    </lineage>
</organism>
<dbReference type="GO" id="GO:0007165">
    <property type="term" value="P:signal transduction"/>
    <property type="evidence" value="ECO:0007669"/>
    <property type="project" value="InterPro"/>
</dbReference>
<dbReference type="SUPFAM" id="SSF52200">
    <property type="entry name" value="Toll/Interleukin receptor TIR domain"/>
    <property type="match status" value="1"/>
</dbReference>
<dbReference type="SUPFAM" id="SSF52540">
    <property type="entry name" value="P-loop containing nucleoside triphosphate hydrolases"/>
    <property type="match status" value="1"/>
</dbReference>
<dbReference type="PANTHER" id="PTHR35205">
    <property type="entry name" value="NB-ARC AND TPR DOMAIN PROTEIN"/>
    <property type="match status" value="1"/>
</dbReference>
<dbReference type="EMBL" id="PVMZ01000019">
    <property type="protein sequence ID" value="PRX16537.1"/>
    <property type="molecule type" value="Genomic_DNA"/>
</dbReference>
<evidence type="ECO:0000256" key="1">
    <source>
        <dbReference type="SAM" id="MobiDB-lite"/>
    </source>
</evidence>
<dbReference type="Proteomes" id="UP000239415">
    <property type="component" value="Unassembled WGS sequence"/>
</dbReference>
<name>A0A2T0K169_9ACTN</name>
<evidence type="ECO:0000259" key="2">
    <source>
        <dbReference type="Pfam" id="PF00931"/>
    </source>
</evidence>
<dbReference type="InterPro" id="IPR027417">
    <property type="entry name" value="P-loop_NTPase"/>
</dbReference>
<dbReference type="OrthoDB" id="580767at2"/>
<dbReference type="Pfam" id="PF00931">
    <property type="entry name" value="NB-ARC"/>
    <property type="match status" value="1"/>
</dbReference>
<feature type="domain" description="NB-ARC" evidence="2">
    <location>
        <begin position="189"/>
        <end position="327"/>
    </location>
</feature>
<dbReference type="SUPFAM" id="SSF48452">
    <property type="entry name" value="TPR-like"/>
    <property type="match status" value="1"/>
</dbReference>
<dbReference type="NCBIfam" id="NF040586">
    <property type="entry name" value="FxSxx_TPR"/>
    <property type="match status" value="1"/>
</dbReference>
<dbReference type="InterPro" id="IPR002182">
    <property type="entry name" value="NB-ARC"/>
</dbReference>
<dbReference type="Gene3D" id="3.40.50.300">
    <property type="entry name" value="P-loop containing nucleotide triphosphate hydrolases"/>
    <property type="match status" value="1"/>
</dbReference>
<dbReference type="PANTHER" id="PTHR35205:SF1">
    <property type="entry name" value="ZU5 DOMAIN-CONTAINING PROTEIN"/>
    <property type="match status" value="1"/>
</dbReference>
<feature type="domain" description="TIR" evidence="3">
    <location>
        <begin position="8"/>
        <end position="128"/>
    </location>
</feature>
<dbReference type="Gene3D" id="3.40.50.10140">
    <property type="entry name" value="Toll/interleukin-1 receptor homology (TIR) domain"/>
    <property type="match status" value="1"/>
</dbReference>
<protein>
    <submittedName>
        <fullName evidence="4">NB-ARC domain-containing protein</fullName>
    </submittedName>
</protein>
<dbReference type="InterPro" id="IPR035897">
    <property type="entry name" value="Toll_tir_struct_dom_sf"/>
</dbReference>
<dbReference type="Pfam" id="PF13424">
    <property type="entry name" value="TPR_12"/>
    <property type="match status" value="1"/>
</dbReference>
<accession>A0A2T0K169</accession>
<sequence>MDDVDDRILISHAGKDRAWAEWARWHLEKAGHATELDSVDWAPGTNLIEAMNRAMKRDNPLLVLLSSAYLAPERFTTDEWTTRLAQRRRDPTAKLIPLRIEDVDLHDGLWAPILVPDLFDLAPDQAIALLLDAVRRVIEPASQGALSITSPPYPGRPAASATADGPRPPGSMPAVWNPARRNPGFTGRDGMLNQLHDTLRGGRRVAVQALHGLGGVGKTQLALEYAHRFAGEYELVWWIPSEQPELIGDHLAALARELRLTSPDTPIPDAVKSLRSHLRLARRWLLVFDNAEDPQTLDPWLPDGPGDILITSRDPNWTGIAAHALDVDVFVRTESTTLLRTQLPHLVEADADRLAEALGDLPLALGQAVNLLAETRMPVTGYLDDLAAHTADLMSEGCPPIGYPVSLAATVTLTAERLGTIDPAAGQLLHLCAQLGPEPIPADLFTRHPGLLPEPLAAVARRSVAFHRVMAQLGRYGLARLTGTGAVLHRLVQAVLRDIDPNPDQHRDTVVDLLVAAAPEESNDPRNWPRWTVLLPHIIAADPAASDNAGLHRSASRALWYLIIRGDARTALPLAENFYEIWAGRYGPDDDSVLTMALTLAGIHTELGNHQQAHDLDLDAYNRYRRLYGDDHPGTLTAVNSLNVDLQELNEFEQALGYAEDTLTRCRRIFGDDHPETLRSAANLAGNLSALGREAEADDIRRQFLPGPDQA</sequence>
<dbReference type="Pfam" id="PF13676">
    <property type="entry name" value="TIR_2"/>
    <property type="match status" value="1"/>
</dbReference>
<reference evidence="4 5" key="1">
    <citation type="submission" date="2018-03" db="EMBL/GenBank/DDBJ databases">
        <title>Genomic Encyclopedia of Archaeal and Bacterial Type Strains, Phase II (KMG-II): from individual species to whole genera.</title>
        <authorList>
            <person name="Goeker M."/>
        </authorList>
    </citation>
    <scope>NUCLEOTIDE SEQUENCE [LARGE SCALE GENOMIC DNA]</scope>
    <source>
        <strain evidence="4 5">DSM 43146</strain>
    </source>
</reference>
<dbReference type="GO" id="GO:0043531">
    <property type="term" value="F:ADP binding"/>
    <property type="evidence" value="ECO:0007669"/>
    <property type="project" value="InterPro"/>
</dbReference>
<dbReference type="AlphaFoldDB" id="A0A2T0K169"/>
<keyword evidence="5" id="KW-1185">Reference proteome</keyword>
<dbReference type="InterPro" id="IPR000157">
    <property type="entry name" value="TIR_dom"/>
</dbReference>